<gene>
    <name evidence="1" type="ORF">QJV33_00160</name>
</gene>
<evidence type="ECO:0000313" key="1">
    <source>
        <dbReference type="EMBL" id="MDI2111715.1"/>
    </source>
</evidence>
<accession>A0ABT6Q492</accession>
<name>A0ABT6Q492_9PROT</name>
<protein>
    <submittedName>
        <fullName evidence="1">Uncharacterized protein</fullName>
    </submittedName>
</protein>
<dbReference type="EMBL" id="JASBAN010000001">
    <property type="protein sequence ID" value="MDI2111715.1"/>
    <property type="molecule type" value="Genomic_DNA"/>
</dbReference>
<dbReference type="Proteomes" id="UP001431775">
    <property type="component" value="Unassembled WGS sequence"/>
</dbReference>
<proteinExistence type="predicted"/>
<dbReference type="RefSeq" id="WP_281461407.1">
    <property type="nucleotide sequence ID" value="NZ_JASBAN010000001.1"/>
</dbReference>
<comment type="caution">
    <text evidence="1">The sequence shown here is derived from an EMBL/GenBank/DDBJ whole genome shotgun (WGS) entry which is preliminary data.</text>
</comment>
<evidence type="ECO:0000313" key="2">
    <source>
        <dbReference type="Proteomes" id="UP001431775"/>
    </source>
</evidence>
<organism evidence="1 2">
    <name type="scientific">Commensalibacter nepenthis</name>
    <dbReference type="NCBI Taxonomy" id="3043872"/>
    <lineage>
        <taxon>Bacteria</taxon>
        <taxon>Pseudomonadati</taxon>
        <taxon>Pseudomonadota</taxon>
        <taxon>Alphaproteobacteria</taxon>
        <taxon>Acetobacterales</taxon>
        <taxon>Acetobacteraceae</taxon>
    </lineage>
</organism>
<sequence>MNSIVQGLLTGGAGAAAGAITSNSGNMVVDVVNSTTSSMAQSRPEVKDPDVVAAEAKQQPIRDQNLLNNSHAAITVVTNRDNYKSESAFMTALYQTLNPSDKSEHTITPAQANKVKEVIANKSNYNSDNDYANALNNAFRNVSK</sequence>
<keyword evidence="2" id="KW-1185">Reference proteome</keyword>
<reference evidence="1" key="1">
    <citation type="submission" date="2023-05" db="EMBL/GenBank/DDBJ databases">
        <title>Whole genome sequence of Commensalibacter sp.</title>
        <authorList>
            <person name="Charoenyingcharoen P."/>
            <person name="Yukphan P."/>
        </authorList>
    </citation>
    <scope>NUCLEOTIDE SEQUENCE</scope>
    <source>
        <strain evidence="1">TBRC 10068</strain>
    </source>
</reference>